<evidence type="ECO:0000313" key="2">
    <source>
        <dbReference type="Proteomes" id="UP000621500"/>
    </source>
</evidence>
<dbReference type="RefSeq" id="WP_203858886.1">
    <property type="nucleotide sequence ID" value="NZ_BAAAZQ010000011.1"/>
</dbReference>
<name>A0ABQ4ERU7_9ACTN</name>
<accession>A0ABQ4ERU7</accession>
<sequence length="343" mass="36287">MTAVSVELADLRGWAQQVGRVSTDMGSAREYATGQIADADFGRILELITGPYAGLIPTFHNVLSEDNLRLGKTRDGLNSSATAYREADERSSGRLTKLAGGQTGLITDDGEAAGFNDPGSPAGALVAPGSGGAGMPDLPEVSFGFVFDKVCDLVVWVGGPDPREKVTRWLAGDIDKAARHVEAWRAVAQCLDLAQANLASGRQAITKTWSGDAANAATAHVDRWSSSLTEQAGAMRKMGDHLWDMIDHAVKMAQVVVDIIRTLVSLVSAALSNAAIPGYGQWKLINTVKEGITMVWSAIKVVQVFLNALTMLIDTIRLCVDYFSIAKLPPAPVTGPVPAMGAV</sequence>
<proteinExistence type="predicted"/>
<organism evidence="1 2">
    <name type="scientific">Plantactinospora mayteni</name>
    <dbReference type="NCBI Taxonomy" id="566021"/>
    <lineage>
        <taxon>Bacteria</taxon>
        <taxon>Bacillati</taxon>
        <taxon>Actinomycetota</taxon>
        <taxon>Actinomycetes</taxon>
        <taxon>Micromonosporales</taxon>
        <taxon>Micromonosporaceae</taxon>
        <taxon>Plantactinospora</taxon>
    </lineage>
</organism>
<keyword evidence="2" id="KW-1185">Reference proteome</keyword>
<evidence type="ECO:0000313" key="1">
    <source>
        <dbReference type="EMBL" id="GIG97390.1"/>
    </source>
</evidence>
<dbReference type="Proteomes" id="UP000621500">
    <property type="component" value="Unassembled WGS sequence"/>
</dbReference>
<dbReference type="SUPFAM" id="SSF140453">
    <property type="entry name" value="EsxAB dimer-like"/>
    <property type="match status" value="1"/>
</dbReference>
<comment type="caution">
    <text evidence="1">The sequence shown here is derived from an EMBL/GenBank/DDBJ whole genome shotgun (WGS) entry which is preliminary data.</text>
</comment>
<gene>
    <name evidence="1" type="ORF">Pma05_39630</name>
</gene>
<reference evidence="1 2" key="1">
    <citation type="submission" date="2021-01" db="EMBL/GenBank/DDBJ databases">
        <title>Whole genome shotgun sequence of Plantactinospora mayteni NBRC 109088.</title>
        <authorList>
            <person name="Komaki H."/>
            <person name="Tamura T."/>
        </authorList>
    </citation>
    <scope>NUCLEOTIDE SEQUENCE [LARGE SCALE GENOMIC DNA]</scope>
    <source>
        <strain evidence="1 2">NBRC 109088</strain>
    </source>
</reference>
<dbReference type="EMBL" id="BONX01000026">
    <property type="protein sequence ID" value="GIG97390.1"/>
    <property type="molecule type" value="Genomic_DNA"/>
</dbReference>
<dbReference type="InterPro" id="IPR036689">
    <property type="entry name" value="ESAT-6-like_sf"/>
</dbReference>
<evidence type="ECO:0008006" key="3">
    <source>
        <dbReference type="Google" id="ProtNLM"/>
    </source>
</evidence>
<protein>
    <recommendedName>
        <fullName evidence="3">WXG100 family type VII secretion target</fullName>
    </recommendedName>
</protein>